<dbReference type="Gene3D" id="3.90.770.10">
    <property type="entry name" value="3-hydroxy-3-methylglutaryl-coenzyme A Reductase, Chain A, domain 2"/>
    <property type="match status" value="1"/>
</dbReference>
<evidence type="ECO:0000256" key="7">
    <source>
        <dbReference type="ARBA" id="ARBA00023002"/>
    </source>
</evidence>
<dbReference type="PROSITE" id="PS00066">
    <property type="entry name" value="HMG_COA_REDUCTASE_1"/>
    <property type="match status" value="1"/>
</dbReference>
<evidence type="ECO:0000256" key="2">
    <source>
        <dbReference type="ARBA" id="ARBA00007661"/>
    </source>
</evidence>
<dbReference type="EC" id="1.1.1.34" evidence="9"/>
<feature type="transmembrane region" description="Helical" evidence="9">
    <location>
        <begin position="338"/>
        <end position="357"/>
    </location>
</feature>
<dbReference type="NCBIfam" id="TIGR00533">
    <property type="entry name" value="HMG_CoA_R_NADP"/>
    <property type="match status" value="1"/>
</dbReference>
<organism evidence="12 13">
    <name type="scientific">Thamnidium elegans</name>
    <dbReference type="NCBI Taxonomy" id="101142"/>
    <lineage>
        <taxon>Eukaryota</taxon>
        <taxon>Fungi</taxon>
        <taxon>Fungi incertae sedis</taxon>
        <taxon>Mucoromycota</taxon>
        <taxon>Mucoromycotina</taxon>
        <taxon>Mucoromycetes</taxon>
        <taxon>Mucorales</taxon>
        <taxon>Mucorineae</taxon>
        <taxon>Mucoraceae</taxon>
        <taxon>Thamnidium</taxon>
    </lineage>
</organism>
<sequence length="1117" mass="123525">MELTSDYYSNGADILNMLSQFKNLKQLVFRNARCSDLTMFRIQELYELHTVNTHVTRTGINDWIEEVGMEDALKLMKKLRQLNDVCILFLQHQRPERENLANELEMTNWFQLTSTFKGDKKAPCNTSNPKSSELLASATYPSSARATVLYASARDTSFSPTLEYTTLIPPITHLGLKQLAISQVNGLSKQGLINILQFQDYVESDLHFSDGRLSNAWTYRDNLCYKTKNKCFMQSPLDNWNYDINQLQKDQNPLSKLDFYQQNKIVLSFLFDLNDGQHVQAAALWEQKVMSLSLDKLVPLTKHHNYERTSTILWLARVIKNISKDMTERMNNASKIDLIVISTGYVLMASTFLSLYIRMHKLGSKYTLGFERPYKLTKCIFEENSKYTTDRTTNNVHHVISNAVRLIAPSLIRDGFLEILVFMFGAKSTLPGLREFCLMSAILIAYDMVLMFTWYISVLSLKLELRKIQETTIIRVTNSPSTSTPLTTVRESVRNSSKKPTIIKTKLLLIIGFLIMHVFEFCSTLSFSSSETNLHPKSAMTTSSTMEPILTSILHHHRQSVNGTASLLLRASLPLYFQILKAQPSYVVLWPPSITGLLAKLYTTYTIYAQDPVISKWVIAILMASVLLNTYLFEIAKHAKPHQIIQTILTDQTVPKKQHRKKGKGKGKGTIIRTLDNCLEILHSSEIGAPALADEEVISLVQHGHIAPYSLDKVIGDFERAARIRKKIISKDSVTQTLEASALPVSGYDYAKVLGACCENVIGYMPIPIGVAGPMLIDGSKTHIPMATTEGCLIASVSRDCKAANGGGGATTVITADSMTRGPCVEFPNITQAGQCKQWMETQGLDKVTQAFNSTSRFSRIKNLQIAVAGKLLYIRFSTATGDAMGMNMISKGCEKALATIAEQFPGMQIVSLSGNCCTDKKPAAINWIEGRGKSVVTEAVISREIVEKVLKTSIEALVELNLSKDLIGYAIAGSVGGFNAHAANILAAVYIAADQDPAQNVESSNCITLMKCINNGRDLHISCSIPSIEVGTMGGGTILPPQQAMLDILGVCGPHITHPGKNAQRLARIICATVMAGELSLCSALAAGHSIQAHMEHNRTSTLPESSKDTVSAAKN</sequence>
<evidence type="ECO:0000313" key="13">
    <source>
        <dbReference type="Proteomes" id="UP000613177"/>
    </source>
</evidence>
<dbReference type="GO" id="GO:0005778">
    <property type="term" value="C:peroxisomal membrane"/>
    <property type="evidence" value="ECO:0007669"/>
    <property type="project" value="TreeGrafter"/>
</dbReference>
<accession>A0A8H7VTV1</accession>
<keyword evidence="13" id="KW-1185">Reference proteome</keyword>
<dbReference type="PROSITE" id="PS50156">
    <property type="entry name" value="SSD"/>
    <property type="match status" value="1"/>
</dbReference>
<feature type="transmembrane region" description="Helical" evidence="9">
    <location>
        <begin position="614"/>
        <end position="633"/>
    </location>
</feature>
<dbReference type="Pfam" id="PF12349">
    <property type="entry name" value="Sterol-sensing"/>
    <property type="match status" value="1"/>
</dbReference>
<evidence type="ECO:0000256" key="8">
    <source>
        <dbReference type="ARBA" id="ARBA00023136"/>
    </source>
</evidence>
<keyword evidence="5 9" id="KW-0521">NADP</keyword>
<evidence type="ECO:0000256" key="1">
    <source>
        <dbReference type="ARBA" id="ARBA00004477"/>
    </source>
</evidence>
<keyword evidence="8 9" id="KW-0472">Membrane</keyword>
<dbReference type="InterPro" id="IPR023282">
    <property type="entry name" value="HMG_CoA_Rdtase_N"/>
</dbReference>
<keyword evidence="3 9" id="KW-0812">Transmembrane</keyword>
<dbReference type="FunFam" id="1.10.3270.10:FF:000001">
    <property type="entry name" value="3-hydroxy-3-methylglutaryl coenzyme A reductase"/>
    <property type="match status" value="1"/>
</dbReference>
<dbReference type="SUPFAM" id="SSF56542">
    <property type="entry name" value="Substrate-binding domain of HMG-CoA reductase"/>
    <property type="match status" value="1"/>
</dbReference>
<feature type="transmembrane region" description="Helical" evidence="9">
    <location>
        <begin position="507"/>
        <end position="527"/>
    </location>
</feature>
<comment type="catalytic activity">
    <reaction evidence="9">
        <text>(R)-mevalonate + 2 NADP(+) + CoA = (3S)-3-hydroxy-3-methylglutaryl-CoA + 2 NADPH + 2 H(+)</text>
        <dbReference type="Rhea" id="RHEA:15989"/>
        <dbReference type="ChEBI" id="CHEBI:15378"/>
        <dbReference type="ChEBI" id="CHEBI:36464"/>
        <dbReference type="ChEBI" id="CHEBI:43074"/>
        <dbReference type="ChEBI" id="CHEBI:57287"/>
        <dbReference type="ChEBI" id="CHEBI:57783"/>
        <dbReference type="ChEBI" id="CHEBI:58349"/>
        <dbReference type="EC" id="1.1.1.34"/>
    </reaction>
</comment>
<evidence type="ECO:0000256" key="5">
    <source>
        <dbReference type="ARBA" id="ARBA00022857"/>
    </source>
</evidence>
<dbReference type="SUPFAM" id="SSF55035">
    <property type="entry name" value="NAD-binding domain of HMG-CoA reductase"/>
    <property type="match status" value="1"/>
</dbReference>
<dbReference type="GO" id="GO:0005789">
    <property type="term" value="C:endoplasmic reticulum membrane"/>
    <property type="evidence" value="ECO:0007669"/>
    <property type="project" value="UniProtKB-SubCell"/>
</dbReference>
<dbReference type="Pfam" id="PF00368">
    <property type="entry name" value="HMG-CoA_red"/>
    <property type="match status" value="1"/>
</dbReference>
<dbReference type="PANTHER" id="PTHR10572">
    <property type="entry name" value="3-HYDROXY-3-METHYLGLUTARYL-COENZYME A REDUCTASE"/>
    <property type="match status" value="1"/>
</dbReference>
<dbReference type="PANTHER" id="PTHR10572:SF24">
    <property type="entry name" value="3-HYDROXY-3-METHYLGLUTARYL-COENZYME A REDUCTASE"/>
    <property type="match status" value="1"/>
</dbReference>
<name>A0A8H7VTV1_9FUNG</name>
<feature type="domain" description="SSD" evidence="11">
    <location>
        <begin position="352"/>
        <end position="461"/>
    </location>
</feature>
<dbReference type="InterPro" id="IPR000731">
    <property type="entry name" value="SSD"/>
</dbReference>
<dbReference type="InterPro" id="IPR009029">
    <property type="entry name" value="HMG_CoA_Rdtase_sub-bd_dom_sf"/>
</dbReference>
<comment type="similarity">
    <text evidence="2 9">Belongs to the HMG-CoA reductase family.</text>
</comment>
<keyword evidence="4 9" id="KW-0256">Endoplasmic reticulum</keyword>
<dbReference type="FunFam" id="3.90.770.10:FF:000001">
    <property type="entry name" value="3-hydroxy-3-methylglutaryl coenzyme A reductase"/>
    <property type="match status" value="1"/>
</dbReference>
<feature type="transmembrane region" description="Helical" evidence="9">
    <location>
        <begin position="439"/>
        <end position="461"/>
    </location>
</feature>
<dbReference type="FunFam" id="3.30.70.420:FF:000001">
    <property type="entry name" value="3-hydroxy-3-methylglutaryl coenzyme A reductase"/>
    <property type="match status" value="1"/>
</dbReference>
<dbReference type="PROSITE" id="PS50065">
    <property type="entry name" value="HMG_COA_REDUCTASE_4"/>
    <property type="match status" value="1"/>
</dbReference>
<dbReference type="AlphaFoldDB" id="A0A8H7VTV1"/>
<dbReference type="PRINTS" id="PR00071">
    <property type="entry name" value="HMGCOARDTASE"/>
</dbReference>
<keyword evidence="7 9" id="KW-0560">Oxidoreductase</keyword>
<protein>
    <recommendedName>
        <fullName evidence="9">3-hydroxy-3-methylglutaryl coenzyme A reductase</fullName>
        <shortName evidence="9">HMG-CoA reductase</shortName>
        <ecNumber evidence="9">1.1.1.34</ecNumber>
    </recommendedName>
</protein>
<dbReference type="InterPro" id="IPR002202">
    <property type="entry name" value="HMG_CoA_Rdtase"/>
</dbReference>
<dbReference type="Gene3D" id="1.10.3270.10">
    <property type="entry name" value="HMGR, N-terminal domain"/>
    <property type="match status" value="1"/>
</dbReference>
<gene>
    <name evidence="12" type="ORF">INT48_004908</name>
</gene>
<dbReference type="InterPro" id="IPR009023">
    <property type="entry name" value="HMG_CoA_Rdtase_NAD(P)-bd_sf"/>
</dbReference>
<dbReference type="GO" id="GO:0006696">
    <property type="term" value="P:ergosterol biosynthetic process"/>
    <property type="evidence" value="ECO:0007669"/>
    <property type="project" value="TreeGrafter"/>
</dbReference>
<evidence type="ECO:0000256" key="4">
    <source>
        <dbReference type="ARBA" id="ARBA00022824"/>
    </source>
</evidence>
<dbReference type="UniPathway" id="UPA00058">
    <property type="reaction ID" value="UER00103"/>
</dbReference>
<reference evidence="12" key="1">
    <citation type="submission" date="2021-01" db="EMBL/GenBank/DDBJ databases">
        <title>Metabolic potential, ecology and presence of endohyphal bacteria is reflected in genomic diversity of Mucoromycotina.</title>
        <authorList>
            <person name="Muszewska A."/>
            <person name="Okrasinska A."/>
            <person name="Steczkiewicz K."/>
            <person name="Drgas O."/>
            <person name="Orlowska M."/>
            <person name="Perlinska-Lenart U."/>
            <person name="Aleksandrzak-Piekarczyk T."/>
            <person name="Szatraj K."/>
            <person name="Zielenkiewicz U."/>
            <person name="Pilsyk S."/>
            <person name="Malc E."/>
            <person name="Mieczkowski P."/>
            <person name="Kruszewska J.S."/>
            <person name="Biernat P."/>
            <person name="Pawlowska J."/>
        </authorList>
    </citation>
    <scope>NUCLEOTIDE SEQUENCE</scope>
    <source>
        <strain evidence="12">WA0000018081</strain>
    </source>
</reference>
<dbReference type="InterPro" id="IPR023076">
    <property type="entry name" value="HMG_CoA_Rdtase_CS"/>
</dbReference>
<evidence type="ECO:0000256" key="10">
    <source>
        <dbReference type="SAM" id="MobiDB-lite"/>
    </source>
</evidence>
<dbReference type="EMBL" id="JAEPRE010000096">
    <property type="protein sequence ID" value="KAG2232895.1"/>
    <property type="molecule type" value="Genomic_DNA"/>
</dbReference>
<comment type="subcellular location">
    <subcellularLocation>
        <location evidence="1 9">Endoplasmic reticulum membrane</location>
        <topology evidence="1 9">Multi-pass membrane protein</topology>
    </subcellularLocation>
</comment>
<comment type="pathway">
    <text evidence="9">Metabolic intermediate biosynthesis; (R)-mevalonate biosynthesis; (R)-mevalonate from acetyl-CoA: step 3/3.</text>
</comment>
<evidence type="ECO:0000256" key="6">
    <source>
        <dbReference type="ARBA" id="ARBA00022989"/>
    </source>
</evidence>
<dbReference type="GO" id="GO:0004420">
    <property type="term" value="F:hydroxymethylglutaryl-CoA reductase (NADPH) activity"/>
    <property type="evidence" value="ECO:0007669"/>
    <property type="project" value="UniProtKB-EC"/>
</dbReference>
<dbReference type="InterPro" id="IPR023074">
    <property type="entry name" value="HMG_CoA_Rdtase_cat_sf"/>
</dbReference>
<keyword evidence="6 9" id="KW-1133">Transmembrane helix</keyword>
<dbReference type="InterPro" id="IPR053958">
    <property type="entry name" value="HMGCR/SNAP/NPC1-like_SSD"/>
</dbReference>
<dbReference type="InterPro" id="IPR004554">
    <property type="entry name" value="HMG_CoA_Rdtase_eu_arc"/>
</dbReference>
<dbReference type="GO" id="GO:0008299">
    <property type="term" value="P:isoprenoid biosynthetic process"/>
    <property type="evidence" value="ECO:0007669"/>
    <property type="project" value="InterPro"/>
</dbReference>
<proteinExistence type="inferred from homology"/>
<evidence type="ECO:0000256" key="9">
    <source>
        <dbReference type="RuleBase" id="RU361219"/>
    </source>
</evidence>
<evidence type="ECO:0000313" key="12">
    <source>
        <dbReference type="EMBL" id="KAG2232895.1"/>
    </source>
</evidence>
<dbReference type="CDD" id="cd00643">
    <property type="entry name" value="HMG-CoA_reductase_classI"/>
    <property type="match status" value="1"/>
</dbReference>
<feature type="region of interest" description="Disordered" evidence="10">
    <location>
        <begin position="1098"/>
        <end position="1117"/>
    </location>
</feature>
<dbReference type="PROSITE" id="PS00318">
    <property type="entry name" value="HMG_COA_REDUCTASE_2"/>
    <property type="match status" value="1"/>
</dbReference>
<evidence type="ECO:0000256" key="3">
    <source>
        <dbReference type="ARBA" id="ARBA00022692"/>
    </source>
</evidence>
<dbReference type="Proteomes" id="UP000613177">
    <property type="component" value="Unassembled WGS sequence"/>
</dbReference>
<comment type="caution">
    <text evidence="12">The sequence shown here is derived from an EMBL/GenBank/DDBJ whole genome shotgun (WGS) entry which is preliminary data.</text>
</comment>
<dbReference type="GO" id="GO:0015936">
    <property type="term" value="P:coenzyme A metabolic process"/>
    <property type="evidence" value="ECO:0007669"/>
    <property type="project" value="InterPro"/>
</dbReference>
<feature type="compositionally biased region" description="Polar residues" evidence="10">
    <location>
        <begin position="1101"/>
        <end position="1117"/>
    </location>
</feature>
<dbReference type="Gene3D" id="3.30.70.420">
    <property type="entry name" value="Hydroxymethylglutaryl-CoA reductase, class I/II, NAD/NADP-binding domain"/>
    <property type="match status" value="1"/>
</dbReference>
<evidence type="ECO:0000259" key="11">
    <source>
        <dbReference type="PROSITE" id="PS50156"/>
    </source>
</evidence>